<dbReference type="EMBL" id="JACI01000002">
    <property type="protein sequence ID" value="OAQ13855.1"/>
    <property type="molecule type" value="Genomic_DNA"/>
</dbReference>
<dbReference type="PANTHER" id="PTHR43685:SF2">
    <property type="entry name" value="GLYCOSYLTRANSFERASE 2-LIKE DOMAIN-CONTAINING PROTEIN"/>
    <property type="match status" value="1"/>
</dbReference>
<evidence type="ECO:0000259" key="1">
    <source>
        <dbReference type="Pfam" id="PF00535"/>
    </source>
</evidence>
<keyword evidence="2" id="KW-0808">Transferase</keyword>
<dbReference type="CDD" id="cd00761">
    <property type="entry name" value="Glyco_tranf_GTA_type"/>
    <property type="match status" value="1"/>
</dbReference>
<dbReference type="InterPro" id="IPR029044">
    <property type="entry name" value="Nucleotide-diphossugar_trans"/>
</dbReference>
<evidence type="ECO:0000313" key="2">
    <source>
        <dbReference type="EMBL" id="OAQ13855.1"/>
    </source>
</evidence>
<feature type="domain" description="Glycosyltransferase 2-like" evidence="1">
    <location>
        <begin position="4"/>
        <end position="114"/>
    </location>
</feature>
<dbReference type="Proteomes" id="UP000078358">
    <property type="component" value="Unassembled WGS sequence"/>
</dbReference>
<organism evidence="2 3">
    <name type="scientific">Bibersteinia trehalosi Y31</name>
    <dbReference type="NCBI Taxonomy" id="1261658"/>
    <lineage>
        <taxon>Bacteria</taxon>
        <taxon>Pseudomonadati</taxon>
        <taxon>Pseudomonadota</taxon>
        <taxon>Gammaproteobacteria</taxon>
        <taxon>Pasteurellales</taxon>
        <taxon>Pasteurellaceae</taxon>
        <taxon>Bibersteinia</taxon>
    </lineage>
</organism>
<accession>A0A179CVD8</accession>
<dbReference type="RefSeq" id="WP_025267459.1">
    <property type="nucleotide sequence ID" value="NZ_JACI01000002.1"/>
</dbReference>
<dbReference type="GO" id="GO:0016740">
    <property type="term" value="F:transferase activity"/>
    <property type="evidence" value="ECO:0007669"/>
    <property type="project" value="UniProtKB-KW"/>
</dbReference>
<protein>
    <submittedName>
        <fullName evidence="2">Glycosyltransferase</fullName>
    </submittedName>
</protein>
<dbReference type="PANTHER" id="PTHR43685">
    <property type="entry name" value="GLYCOSYLTRANSFERASE"/>
    <property type="match status" value="1"/>
</dbReference>
<dbReference type="InterPro" id="IPR001173">
    <property type="entry name" value="Glyco_trans_2-like"/>
</dbReference>
<comment type="caution">
    <text evidence="2">The sequence shown here is derived from an EMBL/GenBank/DDBJ whole genome shotgun (WGS) entry which is preliminary data.</text>
</comment>
<proteinExistence type="predicted"/>
<evidence type="ECO:0000313" key="3">
    <source>
        <dbReference type="Proteomes" id="UP000078358"/>
    </source>
</evidence>
<name>A0A179CVD8_BIBTR</name>
<dbReference type="AlphaFoldDB" id="A0A179CVD8"/>
<dbReference type="InterPro" id="IPR050834">
    <property type="entry name" value="Glycosyltransf_2"/>
</dbReference>
<dbReference type="PATRIC" id="fig|1261658.3.peg.1069"/>
<sequence length="263" mass="29129">MIDVIIPAYNAEKTLQRAVQSVLNQPELSTLWIVDDASNDNTLAFAESFARQVPHKIRVERMGQNSGVAKARNWGALQSNAKYIAFLDADDAYENGALQVAKGIFDFRPDTGVVRLALKPMNLATRYTEHPHFARAWQSMQMTCGGNVVFQRAFFLACGGFPQDQLFRQFGGEDGALGIATTQSAAVVTAFDEVGVLHYCREGMHAEYLLDALLFNRARVGIGETELAYANNVSLQIQQRLAEVNRILNSAQRGICPVKLSWE</sequence>
<gene>
    <name evidence="2" type="ORF">F480_05440</name>
</gene>
<dbReference type="SUPFAM" id="SSF53448">
    <property type="entry name" value="Nucleotide-diphospho-sugar transferases"/>
    <property type="match status" value="1"/>
</dbReference>
<dbReference type="Pfam" id="PF00535">
    <property type="entry name" value="Glycos_transf_2"/>
    <property type="match status" value="1"/>
</dbReference>
<reference evidence="2 3" key="1">
    <citation type="submission" date="2014-01" db="EMBL/GenBank/DDBJ databases">
        <authorList>
            <person name="Zuccon D."/>
        </authorList>
    </citation>
    <scope>NUCLEOTIDE SEQUENCE [LARGE SCALE GENOMIC DNA]</scope>
    <source>
        <strain evidence="2 3">Y31</strain>
    </source>
</reference>
<dbReference type="Gene3D" id="3.90.550.10">
    <property type="entry name" value="Spore Coat Polysaccharide Biosynthesis Protein SpsA, Chain A"/>
    <property type="match status" value="1"/>
</dbReference>